<protein>
    <submittedName>
        <fullName evidence="1">Uncharacterized protein</fullName>
    </submittedName>
</protein>
<organism evidence="1 2">
    <name type="scientific">Trichinella papuae</name>
    <dbReference type="NCBI Taxonomy" id="268474"/>
    <lineage>
        <taxon>Eukaryota</taxon>
        <taxon>Metazoa</taxon>
        <taxon>Ecdysozoa</taxon>
        <taxon>Nematoda</taxon>
        <taxon>Enoplea</taxon>
        <taxon>Dorylaimia</taxon>
        <taxon>Trichinellida</taxon>
        <taxon>Trichinellidae</taxon>
        <taxon>Trichinella</taxon>
    </lineage>
</organism>
<dbReference type="Proteomes" id="UP000054843">
    <property type="component" value="Unassembled WGS sequence"/>
</dbReference>
<name>A0A0V1M6T8_9BILA</name>
<dbReference type="AlphaFoldDB" id="A0A0V1M6T8"/>
<accession>A0A0V1M6T8</accession>
<reference evidence="1 2" key="1">
    <citation type="submission" date="2015-01" db="EMBL/GenBank/DDBJ databases">
        <title>Evolution of Trichinella species and genotypes.</title>
        <authorList>
            <person name="Korhonen P.K."/>
            <person name="Edoardo P."/>
            <person name="Giuseppe L.R."/>
            <person name="Gasser R.B."/>
        </authorList>
    </citation>
    <scope>NUCLEOTIDE SEQUENCE [LARGE SCALE GENOMIC DNA]</scope>
    <source>
        <strain evidence="1">ISS1980</strain>
    </source>
</reference>
<comment type="caution">
    <text evidence="1">The sequence shown here is derived from an EMBL/GenBank/DDBJ whole genome shotgun (WGS) entry which is preliminary data.</text>
</comment>
<dbReference type="EMBL" id="JYDO01000214">
    <property type="protein sequence ID" value="KRZ67006.1"/>
    <property type="molecule type" value="Genomic_DNA"/>
</dbReference>
<keyword evidence="2" id="KW-1185">Reference proteome</keyword>
<evidence type="ECO:0000313" key="2">
    <source>
        <dbReference type="Proteomes" id="UP000054843"/>
    </source>
</evidence>
<sequence length="291" mass="32935">MQQRYRTLSVAVKTDDVSKSWRFLLFMNIPYEATVAGTFGPDDRWRSTVGQRHVAVIGCVQFWFRIGRGVIYCGGLLYHSDVVNYGIGIGGSVVNAKEPAHHFARYNYVSSMSRIIGNRQNAYAQCFAVQLMESGVEELHCFTLKHQKIIMEMLKNAPCWMMFNKVNPLSLTDVPGSKRFTMKTEPLANKVEAQRVKLRVMVKFCEGGSLADDIQEVLDEVMASCDKALELHGRHSTTRSRTPTAHHVLRFDNWKTSYPLRFAHMDAIVQEHVEELSDVKPCTDSGAASRP</sequence>
<evidence type="ECO:0000313" key="1">
    <source>
        <dbReference type="EMBL" id="KRZ67006.1"/>
    </source>
</evidence>
<gene>
    <name evidence="1" type="ORF">T10_11110</name>
</gene>
<proteinExistence type="predicted"/>